<keyword evidence="2" id="KW-0812">Transmembrane</keyword>
<gene>
    <name evidence="4" type="ORF">ON753_06995</name>
</gene>
<evidence type="ECO:0000256" key="1">
    <source>
        <dbReference type="ARBA" id="ARBA00023002"/>
    </source>
</evidence>
<dbReference type="SUPFAM" id="SSF54373">
    <property type="entry name" value="FAD-linked reductases, C-terminal domain"/>
    <property type="match status" value="1"/>
</dbReference>
<sequence length="420" mass="45563">MNNRTKQIQSFDVMVLGAGIVGVSTAIHLLRMGLDVVLLDRAHPGAGASSGNAGIVQRNGFVPHAIPNRPQELLGILAKQSSAVSYDLRTVVRMLPWLRRHKAAGSSRGVETYSRVIAPLRAFAIGEHLELARSINADRFYRQGGWLHLYRNESAYRSGEVERFYARVFGVAYQELSAGELAKLEPGLKATGLTAVHWPESCSVSNPGAVLDALWRAYIREGGEYMRGDAGKLQRQRGGFALEGERGPVFAKNAVIALGAWSSEVLKGFGEPYPLAVKRGYHMHYRPLSSASLSRPVVDVANGFALTPTDNGIRLTTGVELAARDAPPNPNVIKLARRRAEEIFPLGRPLQDEPWMGSRPCLPDSLPVVGASPTIPRLWLNFGHADDGFTLGPITGRLLAEMIGGKAPFSTCRACRPCAS</sequence>
<dbReference type="EMBL" id="JAPEVI010000003">
    <property type="protein sequence ID" value="MCX2722153.1"/>
    <property type="molecule type" value="Genomic_DNA"/>
</dbReference>
<evidence type="ECO:0000256" key="2">
    <source>
        <dbReference type="SAM" id="Phobius"/>
    </source>
</evidence>
<keyword evidence="5" id="KW-1185">Reference proteome</keyword>
<accession>A0ABT3QZ88</accession>
<dbReference type="Pfam" id="PF01266">
    <property type="entry name" value="DAO"/>
    <property type="match status" value="1"/>
</dbReference>
<name>A0ABT3QZ88_9HYPH</name>
<comment type="caution">
    <text evidence="4">The sequence shown here is derived from an EMBL/GenBank/DDBJ whole genome shotgun (WGS) entry which is preliminary data.</text>
</comment>
<keyword evidence="2" id="KW-1133">Transmembrane helix</keyword>
<evidence type="ECO:0000313" key="4">
    <source>
        <dbReference type="EMBL" id="MCX2722153.1"/>
    </source>
</evidence>
<reference evidence="4 5" key="1">
    <citation type="journal article" date="2016" name="Int. J. Syst. Evol. Microbiol.">
        <title>Labrenzia salina sp. nov., isolated from the rhizosphere of the halophyte Arthrocnemum macrostachyum.</title>
        <authorList>
            <person name="Camacho M."/>
            <person name="Redondo-Gomez S."/>
            <person name="Rodriguez-Llorente I."/>
            <person name="Rohde M."/>
            <person name="Sproer C."/>
            <person name="Schumann P."/>
            <person name="Klenk H.P."/>
            <person name="Montero-Calasanz M.D.C."/>
        </authorList>
    </citation>
    <scope>NUCLEOTIDE SEQUENCE [LARGE SCALE GENOMIC DNA]</scope>
    <source>
        <strain evidence="4 5">DSM 29163</strain>
    </source>
</reference>
<proteinExistence type="predicted"/>
<dbReference type="SUPFAM" id="SSF51905">
    <property type="entry name" value="FAD/NAD(P)-binding domain"/>
    <property type="match status" value="1"/>
</dbReference>
<dbReference type="Gene3D" id="3.30.9.10">
    <property type="entry name" value="D-Amino Acid Oxidase, subunit A, domain 2"/>
    <property type="match status" value="1"/>
</dbReference>
<dbReference type="InterPro" id="IPR006076">
    <property type="entry name" value="FAD-dep_OxRdtase"/>
</dbReference>
<dbReference type="PANTHER" id="PTHR13847:SF289">
    <property type="entry name" value="GLYCINE OXIDASE"/>
    <property type="match status" value="1"/>
</dbReference>
<dbReference type="RefSeq" id="WP_265961850.1">
    <property type="nucleotide sequence ID" value="NZ_JAPEVI010000003.1"/>
</dbReference>
<feature type="domain" description="FAD dependent oxidoreductase" evidence="3">
    <location>
        <begin position="12"/>
        <end position="402"/>
    </location>
</feature>
<dbReference type="Proteomes" id="UP001300261">
    <property type="component" value="Unassembled WGS sequence"/>
</dbReference>
<dbReference type="Gene3D" id="3.50.50.60">
    <property type="entry name" value="FAD/NAD(P)-binding domain"/>
    <property type="match status" value="2"/>
</dbReference>
<feature type="transmembrane region" description="Helical" evidence="2">
    <location>
        <begin position="12"/>
        <end position="30"/>
    </location>
</feature>
<dbReference type="PANTHER" id="PTHR13847">
    <property type="entry name" value="SARCOSINE DEHYDROGENASE-RELATED"/>
    <property type="match status" value="1"/>
</dbReference>
<dbReference type="InterPro" id="IPR036188">
    <property type="entry name" value="FAD/NAD-bd_sf"/>
</dbReference>
<organism evidence="4 5">
    <name type="scientific">Roseibium salinum</name>
    <dbReference type="NCBI Taxonomy" id="1604349"/>
    <lineage>
        <taxon>Bacteria</taxon>
        <taxon>Pseudomonadati</taxon>
        <taxon>Pseudomonadota</taxon>
        <taxon>Alphaproteobacteria</taxon>
        <taxon>Hyphomicrobiales</taxon>
        <taxon>Stappiaceae</taxon>
        <taxon>Roseibium</taxon>
    </lineage>
</organism>
<protein>
    <submittedName>
        <fullName evidence="4">FAD-binding oxidoreductase</fullName>
    </submittedName>
</protein>
<keyword evidence="1" id="KW-0560">Oxidoreductase</keyword>
<keyword evidence="2" id="KW-0472">Membrane</keyword>
<evidence type="ECO:0000259" key="3">
    <source>
        <dbReference type="Pfam" id="PF01266"/>
    </source>
</evidence>
<evidence type="ECO:0000313" key="5">
    <source>
        <dbReference type="Proteomes" id="UP001300261"/>
    </source>
</evidence>